<comment type="caution">
    <text evidence="5">The sequence shown here is derived from an EMBL/GenBank/DDBJ whole genome shotgun (WGS) entry which is preliminary data.</text>
</comment>
<dbReference type="Gene3D" id="3.40.1410.10">
    <property type="entry name" value="Chorismate lyase-like"/>
    <property type="match status" value="1"/>
</dbReference>
<dbReference type="Pfam" id="PF07702">
    <property type="entry name" value="UTRA"/>
    <property type="match status" value="1"/>
</dbReference>
<dbReference type="PANTHER" id="PTHR44846">
    <property type="entry name" value="MANNOSYL-D-GLYCERATE TRANSPORT/METABOLISM SYSTEM REPRESSOR MNGR-RELATED"/>
    <property type="match status" value="1"/>
</dbReference>
<dbReference type="SMART" id="SM00345">
    <property type="entry name" value="HTH_GNTR"/>
    <property type="match status" value="1"/>
</dbReference>
<dbReference type="GO" id="GO:0003677">
    <property type="term" value="F:DNA binding"/>
    <property type="evidence" value="ECO:0007669"/>
    <property type="project" value="UniProtKB-KW"/>
</dbReference>
<sequence>MSQHVPAYQQIKNKILERIHKGLWCGGDAIPAEITLAQEFGVSRMTVNRALKELSEAGVLERHQGSGTFVAQQQFNHTFVQVRNIAEDIKNAKKHYVAKVIKQGHINHADLCVAAKERFSPEQKIYQVEILHLADNLPVQYERRWVDCGLLPDFPKQDFTCINTSSYLIKQVPLVRGNYLIKAKTPPADIARLLQIDKLTQEYYQPALLLSRQTYSGDKVVTYVQMWHDGDTHRFSDEL</sequence>
<keyword evidence="2" id="KW-0238">DNA-binding</keyword>
<keyword evidence="1" id="KW-0805">Transcription regulation</keyword>
<dbReference type="PANTHER" id="PTHR44846:SF16">
    <property type="entry name" value="TRANSCRIPTIONAL REGULATOR PHNF-RELATED"/>
    <property type="match status" value="1"/>
</dbReference>
<dbReference type="STRING" id="90241.B0682_02625"/>
<accession>A0A1T0CI01</accession>
<dbReference type="PROSITE" id="PS50949">
    <property type="entry name" value="HTH_GNTR"/>
    <property type="match status" value="1"/>
</dbReference>
<dbReference type="InterPro" id="IPR036388">
    <property type="entry name" value="WH-like_DNA-bd_sf"/>
</dbReference>
<keyword evidence="6" id="KW-1185">Reference proteome</keyword>
<dbReference type="SMART" id="SM00866">
    <property type="entry name" value="UTRA"/>
    <property type="match status" value="1"/>
</dbReference>
<feature type="domain" description="HTH gntR-type" evidence="4">
    <location>
        <begin position="5"/>
        <end position="73"/>
    </location>
</feature>
<evidence type="ECO:0000256" key="2">
    <source>
        <dbReference type="ARBA" id="ARBA00023125"/>
    </source>
</evidence>
<organism evidence="5 6">
    <name type="scientific">Lwoffella lincolnii</name>
    <dbReference type="NCBI Taxonomy" id="90241"/>
    <lineage>
        <taxon>Bacteria</taxon>
        <taxon>Pseudomonadati</taxon>
        <taxon>Pseudomonadota</taxon>
        <taxon>Gammaproteobacteria</taxon>
        <taxon>Moraxellales</taxon>
        <taxon>Moraxellaceae</taxon>
        <taxon>Lwoffella</taxon>
    </lineage>
</organism>
<dbReference type="FunFam" id="1.10.10.10:FF:000079">
    <property type="entry name" value="GntR family transcriptional regulator"/>
    <property type="match status" value="1"/>
</dbReference>
<evidence type="ECO:0000313" key="5">
    <source>
        <dbReference type="EMBL" id="OOS21960.1"/>
    </source>
</evidence>
<gene>
    <name evidence="5" type="ORF">B0682_02625</name>
</gene>
<dbReference type="Pfam" id="PF00392">
    <property type="entry name" value="GntR"/>
    <property type="match status" value="1"/>
</dbReference>
<evidence type="ECO:0000256" key="3">
    <source>
        <dbReference type="ARBA" id="ARBA00023163"/>
    </source>
</evidence>
<dbReference type="SUPFAM" id="SSF46785">
    <property type="entry name" value="Winged helix' DNA-binding domain"/>
    <property type="match status" value="1"/>
</dbReference>
<dbReference type="EMBL" id="MUYT01000004">
    <property type="protein sequence ID" value="OOS21960.1"/>
    <property type="molecule type" value="Genomic_DNA"/>
</dbReference>
<dbReference type="InterPro" id="IPR000524">
    <property type="entry name" value="Tscrpt_reg_HTH_GntR"/>
</dbReference>
<name>A0A1T0CI01_9GAMM</name>
<dbReference type="InterPro" id="IPR036390">
    <property type="entry name" value="WH_DNA-bd_sf"/>
</dbReference>
<dbReference type="Gene3D" id="1.10.10.10">
    <property type="entry name" value="Winged helix-like DNA-binding domain superfamily/Winged helix DNA-binding domain"/>
    <property type="match status" value="1"/>
</dbReference>
<dbReference type="AlphaFoldDB" id="A0A1T0CI01"/>
<dbReference type="InterPro" id="IPR011663">
    <property type="entry name" value="UTRA"/>
</dbReference>
<dbReference type="PRINTS" id="PR00035">
    <property type="entry name" value="HTHGNTR"/>
</dbReference>
<dbReference type="InterPro" id="IPR028978">
    <property type="entry name" value="Chorismate_lyase_/UTRA_dom_sf"/>
</dbReference>
<proteinExistence type="predicted"/>
<evidence type="ECO:0000313" key="6">
    <source>
        <dbReference type="Proteomes" id="UP000191094"/>
    </source>
</evidence>
<evidence type="ECO:0000259" key="4">
    <source>
        <dbReference type="PROSITE" id="PS50949"/>
    </source>
</evidence>
<protein>
    <recommendedName>
        <fullName evidence="4">HTH gntR-type domain-containing protein</fullName>
    </recommendedName>
</protein>
<keyword evidence="3" id="KW-0804">Transcription</keyword>
<dbReference type="InterPro" id="IPR050679">
    <property type="entry name" value="Bact_HTH_transcr_reg"/>
</dbReference>
<dbReference type="Proteomes" id="UP000191094">
    <property type="component" value="Unassembled WGS sequence"/>
</dbReference>
<reference evidence="5 6" key="1">
    <citation type="submission" date="2017-02" db="EMBL/GenBank/DDBJ databases">
        <title>Draft genome sequence of Moraxella lincolnii CCUG 9405T type strain.</title>
        <authorList>
            <person name="Salva-Serra F."/>
            <person name="Engstrom-Jakobsson H."/>
            <person name="Thorell K."/>
            <person name="Jaen-Luchoro D."/>
            <person name="Gonzales-Siles L."/>
            <person name="Karlsson R."/>
            <person name="Yazdan S."/>
            <person name="Boulund F."/>
            <person name="Johnning A."/>
            <person name="Engstrand L."/>
            <person name="Kristiansson E."/>
            <person name="Moore E."/>
        </authorList>
    </citation>
    <scope>NUCLEOTIDE SEQUENCE [LARGE SCALE GENOMIC DNA]</scope>
    <source>
        <strain evidence="5 6">CCUG 9405</strain>
    </source>
</reference>
<dbReference type="GO" id="GO:0003700">
    <property type="term" value="F:DNA-binding transcription factor activity"/>
    <property type="evidence" value="ECO:0007669"/>
    <property type="project" value="InterPro"/>
</dbReference>
<evidence type="ECO:0000256" key="1">
    <source>
        <dbReference type="ARBA" id="ARBA00023015"/>
    </source>
</evidence>
<dbReference type="SUPFAM" id="SSF64288">
    <property type="entry name" value="Chorismate lyase-like"/>
    <property type="match status" value="1"/>
</dbReference>
<dbReference type="CDD" id="cd07377">
    <property type="entry name" value="WHTH_GntR"/>
    <property type="match status" value="1"/>
</dbReference>